<reference evidence="4" key="1">
    <citation type="journal article" date="2019" name="Gigascience">
        <title>De novo genome assembly of the endangered Acer yangbiense, a plant species with extremely small populations endemic to Yunnan Province, China.</title>
        <authorList>
            <person name="Yang J."/>
            <person name="Wariss H.M."/>
            <person name="Tao L."/>
            <person name="Zhang R."/>
            <person name="Yun Q."/>
            <person name="Hollingsworth P."/>
            <person name="Dao Z."/>
            <person name="Luo G."/>
            <person name="Guo H."/>
            <person name="Ma Y."/>
            <person name="Sun W."/>
        </authorList>
    </citation>
    <scope>NUCLEOTIDE SEQUENCE [LARGE SCALE GENOMIC DNA]</scope>
    <source>
        <strain evidence="4">cv. Malutang</strain>
    </source>
</reference>
<evidence type="ECO:0000313" key="4">
    <source>
        <dbReference type="Proteomes" id="UP000323000"/>
    </source>
</evidence>
<dbReference type="OrthoDB" id="1422773at2759"/>
<protein>
    <recommendedName>
        <fullName evidence="2">Retroviral polymerase SH3-like domain-containing protein</fullName>
    </recommendedName>
</protein>
<gene>
    <name evidence="3" type="ORF">EZV62_002414</name>
</gene>
<accession>A0A5C7IX78</accession>
<dbReference type="PANTHER" id="PTHR42648:SF18">
    <property type="entry name" value="RETROTRANSPOSON, UNCLASSIFIED-LIKE PROTEIN"/>
    <property type="match status" value="1"/>
</dbReference>
<proteinExistence type="predicted"/>
<dbReference type="EMBL" id="VAHF01000001">
    <property type="protein sequence ID" value="TXG73835.1"/>
    <property type="molecule type" value="Genomic_DNA"/>
</dbReference>
<organism evidence="3 4">
    <name type="scientific">Acer yangbiense</name>
    <dbReference type="NCBI Taxonomy" id="1000413"/>
    <lineage>
        <taxon>Eukaryota</taxon>
        <taxon>Viridiplantae</taxon>
        <taxon>Streptophyta</taxon>
        <taxon>Embryophyta</taxon>
        <taxon>Tracheophyta</taxon>
        <taxon>Spermatophyta</taxon>
        <taxon>Magnoliopsida</taxon>
        <taxon>eudicotyledons</taxon>
        <taxon>Gunneridae</taxon>
        <taxon>Pentapetalae</taxon>
        <taxon>rosids</taxon>
        <taxon>malvids</taxon>
        <taxon>Sapindales</taxon>
        <taxon>Sapindaceae</taxon>
        <taxon>Hippocastanoideae</taxon>
        <taxon>Acereae</taxon>
        <taxon>Acer</taxon>
    </lineage>
</organism>
<feature type="domain" description="Retroviral polymerase SH3-like" evidence="2">
    <location>
        <begin position="205"/>
        <end position="267"/>
    </location>
</feature>
<dbReference type="InterPro" id="IPR039537">
    <property type="entry name" value="Retrotran_Ty1/copia-like"/>
</dbReference>
<evidence type="ECO:0000256" key="1">
    <source>
        <dbReference type="SAM" id="MobiDB-lite"/>
    </source>
</evidence>
<dbReference type="Proteomes" id="UP000323000">
    <property type="component" value="Chromosome 1"/>
</dbReference>
<feature type="region of interest" description="Disordered" evidence="1">
    <location>
        <begin position="281"/>
        <end position="311"/>
    </location>
</feature>
<comment type="caution">
    <text evidence="3">The sequence shown here is derived from an EMBL/GenBank/DDBJ whole genome shotgun (WGS) entry which is preliminary data.</text>
</comment>
<sequence length="379" mass="43883">MPLRVTAYLKSEEEEEALLVLEETRKALLQSLGMATENTQNFVQPSIPRFDGHYDHWSMLMENFLKSKEYWQVVDSGVAKLAEGVVLTDAQRTEREGLQLKDLKAKNYLFQAIDRSILETILSELIEDEVEAEVLEAEETMIVEINNNTSTKMMSDIPKNFWPEVVNWSIHILNRSPTLAVQNMTPEEAWSGRRPSVNHFKICGCIAYAHIPDEKRKKLDDKGEKCIFLGVSDQSKAYKLYNPSTKKIVMSRDVVFDEERFWLWNNNAVRQQILADFDGENEDERQQPVENEQDPIPIATQDEQRPQRARTRPAWMTDYEEGFRKCPHEYTLFVKIGDGGKMLIMCLYVDDLIYTGNDSAMFDKFKKSMMVNSICLILV</sequence>
<dbReference type="InterPro" id="IPR012337">
    <property type="entry name" value="RNaseH-like_sf"/>
</dbReference>
<name>A0A5C7IX78_9ROSI</name>
<dbReference type="AlphaFoldDB" id="A0A5C7IX78"/>
<dbReference type="InterPro" id="IPR057670">
    <property type="entry name" value="SH3_retrovirus"/>
</dbReference>
<keyword evidence="4" id="KW-1185">Reference proteome</keyword>
<dbReference type="PANTHER" id="PTHR42648">
    <property type="entry name" value="TRANSPOSASE, PUTATIVE-RELATED"/>
    <property type="match status" value="1"/>
</dbReference>
<dbReference type="Pfam" id="PF25597">
    <property type="entry name" value="SH3_retrovirus"/>
    <property type="match status" value="1"/>
</dbReference>
<evidence type="ECO:0000313" key="3">
    <source>
        <dbReference type="EMBL" id="TXG73835.1"/>
    </source>
</evidence>
<dbReference type="SUPFAM" id="SSF53098">
    <property type="entry name" value="Ribonuclease H-like"/>
    <property type="match status" value="1"/>
</dbReference>
<evidence type="ECO:0000259" key="2">
    <source>
        <dbReference type="Pfam" id="PF25597"/>
    </source>
</evidence>